<comment type="caution">
    <text evidence="1">The sequence shown here is derived from an EMBL/GenBank/DDBJ whole genome shotgun (WGS) entry which is preliminary data.</text>
</comment>
<accession>A0A9D3WE25</accession>
<organism evidence="1 2">
    <name type="scientific">Gossypium stocksii</name>
    <dbReference type="NCBI Taxonomy" id="47602"/>
    <lineage>
        <taxon>Eukaryota</taxon>
        <taxon>Viridiplantae</taxon>
        <taxon>Streptophyta</taxon>
        <taxon>Embryophyta</taxon>
        <taxon>Tracheophyta</taxon>
        <taxon>Spermatophyta</taxon>
        <taxon>Magnoliopsida</taxon>
        <taxon>eudicotyledons</taxon>
        <taxon>Gunneridae</taxon>
        <taxon>Pentapetalae</taxon>
        <taxon>rosids</taxon>
        <taxon>malvids</taxon>
        <taxon>Malvales</taxon>
        <taxon>Malvaceae</taxon>
        <taxon>Malvoideae</taxon>
        <taxon>Gossypium</taxon>
    </lineage>
</organism>
<sequence>METSGRAKKASQLRDILLTLEGQVVTLKESMGDVKGELTIYKTALGNGGFAMTPKPNVDVPKPKEFKGSRSTYVRRGGTKIGTWEEY</sequence>
<proteinExistence type="predicted"/>
<name>A0A9D3WE25_9ROSI</name>
<dbReference type="AlphaFoldDB" id="A0A9D3WE25"/>
<evidence type="ECO:0000313" key="1">
    <source>
        <dbReference type="EMBL" id="KAH1122002.1"/>
    </source>
</evidence>
<evidence type="ECO:0000313" key="2">
    <source>
        <dbReference type="Proteomes" id="UP000828251"/>
    </source>
</evidence>
<protein>
    <submittedName>
        <fullName evidence="1">Uncharacterized protein</fullName>
    </submittedName>
</protein>
<dbReference type="Proteomes" id="UP000828251">
    <property type="component" value="Unassembled WGS sequence"/>
</dbReference>
<dbReference type="EMBL" id="JAIQCV010000002">
    <property type="protein sequence ID" value="KAH1122002.1"/>
    <property type="molecule type" value="Genomic_DNA"/>
</dbReference>
<reference evidence="1 2" key="1">
    <citation type="journal article" date="2021" name="Plant Biotechnol. J.">
        <title>Multi-omics assisted identification of the key and species-specific regulatory components of drought-tolerant mechanisms in Gossypium stocksii.</title>
        <authorList>
            <person name="Yu D."/>
            <person name="Ke L."/>
            <person name="Zhang D."/>
            <person name="Wu Y."/>
            <person name="Sun Y."/>
            <person name="Mei J."/>
            <person name="Sun J."/>
            <person name="Sun Y."/>
        </authorList>
    </citation>
    <scope>NUCLEOTIDE SEQUENCE [LARGE SCALE GENOMIC DNA]</scope>
    <source>
        <strain evidence="2">cv. E1</strain>
        <tissue evidence="1">Leaf</tissue>
    </source>
</reference>
<keyword evidence="2" id="KW-1185">Reference proteome</keyword>
<dbReference type="OrthoDB" id="10501997at2759"/>
<gene>
    <name evidence="1" type="ORF">J1N35_005162</name>
</gene>